<proteinExistence type="predicted"/>
<organism evidence="1">
    <name type="scientific">Arion vulgaris</name>
    <dbReference type="NCBI Taxonomy" id="1028688"/>
    <lineage>
        <taxon>Eukaryota</taxon>
        <taxon>Metazoa</taxon>
        <taxon>Spiralia</taxon>
        <taxon>Lophotrochozoa</taxon>
        <taxon>Mollusca</taxon>
        <taxon>Gastropoda</taxon>
        <taxon>Heterobranchia</taxon>
        <taxon>Euthyneura</taxon>
        <taxon>Panpulmonata</taxon>
        <taxon>Eupulmonata</taxon>
        <taxon>Stylommatophora</taxon>
        <taxon>Helicina</taxon>
        <taxon>Arionoidea</taxon>
        <taxon>Arionidae</taxon>
        <taxon>Arion</taxon>
    </lineage>
</organism>
<evidence type="ECO:0000313" key="1">
    <source>
        <dbReference type="EMBL" id="CEK66546.1"/>
    </source>
</evidence>
<accession>A0A0B6ZFD5</accession>
<sequence length="67" mass="7354">PESIEFLVQKTMETLLDQGRATDGTRLACEVLLQGKSATMTSNAASLFIDWLSLLDPEIVQSCPELQ</sequence>
<protein>
    <submittedName>
        <fullName evidence="1">Uncharacterized protein</fullName>
    </submittedName>
</protein>
<reference evidence="1" key="1">
    <citation type="submission" date="2014-12" db="EMBL/GenBank/DDBJ databases">
        <title>Insight into the proteome of Arion vulgaris.</title>
        <authorList>
            <person name="Aradska J."/>
            <person name="Bulat T."/>
            <person name="Smidak R."/>
            <person name="Sarate P."/>
            <person name="Gangsoo J."/>
            <person name="Sialana F."/>
            <person name="Bilban M."/>
            <person name="Lubec G."/>
        </authorList>
    </citation>
    <scope>NUCLEOTIDE SEQUENCE</scope>
    <source>
        <tissue evidence="1">Skin</tissue>
    </source>
</reference>
<feature type="non-terminal residue" evidence="1">
    <location>
        <position position="1"/>
    </location>
</feature>
<feature type="non-terminal residue" evidence="1">
    <location>
        <position position="67"/>
    </location>
</feature>
<name>A0A0B6ZFD5_9EUPU</name>
<dbReference type="EMBL" id="HACG01019681">
    <property type="protein sequence ID" value="CEK66546.1"/>
    <property type="molecule type" value="Transcribed_RNA"/>
</dbReference>
<dbReference type="AlphaFoldDB" id="A0A0B6ZFD5"/>
<gene>
    <name evidence="1" type="primary">ORF59282</name>
</gene>